<accession>A0A177BBT7</accession>
<proteinExistence type="predicted"/>
<protein>
    <submittedName>
        <fullName evidence="1">Uncharacterized protein</fullName>
    </submittedName>
</protein>
<dbReference type="AlphaFoldDB" id="A0A177BBT7"/>
<keyword evidence="2" id="KW-1185">Reference proteome</keyword>
<reference evidence="1 2" key="1">
    <citation type="submission" date="2016-04" db="EMBL/GenBank/DDBJ databases">
        <title>The genome of Intoshia linei affirms orthonectids as highly simplified spiralians.</title>
        <authorList>
            <person name="Mikhailov K.V."/>
            <person name="Slusarev G.S."/>
            <person name="Nikitin M.A."/>
            <person name="Logacheva M.D."/>
            <person name="Penin A."/>
            <person name="Aleoshin V."/>
            <person name="Panchin Y.V."/>
        </authorList>
    </citation>
    <scope>NUCLEOTIDE SEQUENCE [LARGE SCALE GENOMIC DNA]</scope>
    <source>
        <strain evidence="1">Intl2013</strain>
        <tissue evidence="1">Whole animal</tissue>
    </source>
</reference>
<gene>
    <name evidence="1" type="ORF">A3Q56_00406</name>
</gene>
<dbReference type="Proteomes" id="UP000078046">
    <property type="component" value="Unassembled WGS sequence"/>
</dbReference>
<organism evidence="1 2">
    <name type="scientific">Intoshia linei</name>
    <dbReference type="NCBI Taxonomy" id="1819745"/>
    <lineage>
        <taxon>Eukaryota</taxon>
        <taxon>Metazoa</taxon>
        <taxon>Spiralia</taxon>
        <taxon>Lophotrochozoa</taxon>
        <taxon>Mesozoa</taxon>
        <taxon>Orthonectida</taxon>
        <taxon>Rhopaluridae</taxon>
        <taxon>Intoshia</taxon>
    </lineage>
</organism>
<name>A0A177BBT7_9BILA</name>
<sequence length="81" mass="9304">MQNNIKNTMENATEEYDGYLFSTDSVIEISAPKTRRSGIHSLTCTEINIKRTTISLANKLCSINRIDTMNKFRKVYNDRLA</sequence>
<dbReference type="EMBL" id="LWCA01000023">
    <property type="protein sequence ID" value="OAF71787.1"/>
    <property type="molecule type" value="Genomic_DNA"/>
</dbReference>
<evidence type="ECO:0000313" key="2">
    <source>
        <dbReference type="Proteomes" id="UP000078046"/>
    </source>
</evidence>
<comment type="caution">
    <text evidence="1">The sequence shown here is derived from an EMBL/GenBank/DDBJ whole genome shotgun (WGS) entry which is preliminary data.</text>
</comment>
<evidence type="ECO:0000313" key="1">
    <source>
        <dbReference type="EMBL" id="OAF71787.1"/>
    </source>
</evidence>